<keyword evidence="6 8" id="KW-0472">Membrane</keyword>
<comment type="subcellular location">
    <subcellularLocation>
        <location evidence="1">Membrane</location>
        <topology evidence="1">Multi-pass membrane protein</topology>
    </subcellularLocation>
</comment>
<dbReference type="Proteomes" id="UP000002586">
    <property type="component" value="Chromosome"/>
</dbReference>
<feature type="domain" description="CNNM transmembrane" evidence="11">
    <location>
        <begin position="1"/>
        <end position="187"/>
    </location>
</feature>
<dbReference type="HOGENOM" id="CLU_015237_4_1_5"/>
<dbReference type="InterPro" id="IPR005170">
    <property type="entry name" value="Transptr-assoc_dom"/>
</dbReference>
<dbReference type="InterPro" id="IPR036318">
    <property type="entry name" value="FAD-bd_PCMH-like_sf"/>
</dbReference>
<reference evidence="12 13" key="2">
    <citation type="journal article" date="2012" name="Int. J. Syst. Evol. Microbiol.">
        <title>Magnetococcus marinus gen. nov., sp. nov., a marine, magnetotactic bacterium that represents a novel lineage (Magnetococcaceae fam. nov.; Magnetococcales ord. nov.) at the base of the Alphaproteobacteria.</title>
        <authorList>
            <person name="Bazylinski D.A."/>
            <person name="Williams T.J."/>
            <person name="Lefevre C.T."/>
            <person name="Berg R.J."/>
            <person name="Zhang C.L."/>
            <person name="Bowser S.S."/>
            <person name="Dean A.J."/>
            <person name="Beveridge T.J."/>
        </authorList>
    </citation>
    <scope>NUCLEOTIDE SEQUENCE [LARGE SCALE GENOMIC DNA]</scope>
    <source>
        <strain evidence="13">ATCC BAA-1437 / JCM 17883 / MC-1</strain>
    </source>
</reference>
<evidence type="ECO:0000256" key="7">
    <source>
        <dbReference type="PROSITE-ProRule" id="PRU00703"/>
    </source>
</evidence>
<keyword evidence="4 8" id="KW-1133">Transmembrane helix</keyword>
<name>A0L638_MAGMM</name>
<dbReference type="Pfam" id="PF01595">
    <property type="entry name" value="CNNM"/>
    <property type="match status" value="1"/>
</dbReference>
<dbReference type="PROSITE" id="PS51371">
    <property type="entry name" value="CBS"/>
    <property type="match status" value="1"/>
</dbReference>
<dbReference type="PANTHER" id="PTHR22777:SF17">
    <property type="entry name" value="UPF0053 PROTEIN SLL0260"/>
    <property type="match status" value="1"/>
</dbReference>
<accession>A0L638</accession>
<proteinExistence type="predicted"/>
<evidence type="ECO:0000256" key="8">
    <source>
        <dbReference type="PROSITE-ProRule" id="PRU01193"/>
    </source>
</evidence>
<dbReference type="eggNOG" id="COG1253">
    <property type="taxonomic scope" value="Bacteria"/>
</dbReference>
<evidence type="ECO:0000313" key="13">
    <source>
        <dbReference type="Proteomes" id="UP000002586"/>
    </source>
</evidence>
<reference evidence="13" key="1">
    <citation type="journal article" date="2009" name="Appl. Environ. Microbiol.">
        <title>Complete genome sequence of the chemolithoautotrophic marine magnetotactic coccus strain MC-1.</title>
        <authorList>
            <person name="Schubbe S."/>
            <person name="Williams T.J."/>
            <person name="Xie G."/>
            <person name="Kiss H.E."/>
            <person name="Brettin T.S."/>
            <person name="Martinez D."/>
            <person name="Ross C.A."/>
            <person name="Schuler D."/>
            <person name="Cox B.L."/>
            <person name="Nealson K.H."/>
            <person name="Bazylinski D.A."/>
        </authorList>
    </citation>
    <scope>NUCLEOTIDE SEQUENCE [LARGE SCALE GENOMIC DNA]</scope>
    <source>
        <strain evidence="13">ATCC BAA-1437 / JCM 17883 / MC-1</strain>
    </source>
</reference>
<dbReference type="InterPro" id="IPR002550">
    <property type="entry name" value="CNNM"/>
</dbReference>
<evidence type="ECO:0000256" key="5">
    <source>
        <dbReference type="ARBA" id="ARBA00023122"/>
    </source>
</evidence>
<dbReference type="CDD" id="cd04590">
    <property type="entry name" value="CBS_pair_CorC_HlyC_assoc"/>
    <property type="match status" value="1"/>
</dbReference>
<dbReference type="EMBL" id="CP000471">
    <property type="protein sequence ID" value="ABK43431.1"/>
    <property type="molecule type" value="Genomic_DNA"/>
</dbReference>
<feature type="domain" description="CBS" evidence="10">
    <location>
        <begin position="267"/>
        <end position="324"/>
    </location>
</feature>
<dbReference type="AlphaFoldDB" id="A0L638"/>
<dbReference type="Gene3D" id="3.10.580.10">
    <property type="entry name" value="CBS-domain"/>
    <property type="match status" value="1"/>
</dbReference>
<dbReference type="OrthoDB" id="9805314at2"/>
<evidence type="ECO:0000256" key="1">
    <source>
        <dbReference type="ARBA" id="ARBA00004141"/>
    </source>
</evidence>
<evidence type="ECO:0000259" key="11">
    <source>
        <dbReference type="PROSITE" id="PS51846"/>
    </source>
</evidence>
<evidence type="ECO:0000256" key="2">
    <source>
        <dbReference type="ARBA" id="ARBA00022692"/>
    </source>
</evidence>
<dbReference type="FunFam" id="3.10.580.10:FF:000002">
    <property type="entry name" value="Magnesium/cobalt efflux protein CorC"/>
    <property type="match status" value="1"/>
</dbReference>
<dbReference type="InterPro" id="IPR016169">
    <property type="entry name" value="FAD-bd_PCMH_sub2"/>
</dbReference>
<feature type="transmembrane region" description="Helical" evidence="9">
    <location>
        <begin position="58"/>
        <end position="81"/>
    </location>
</feature>
<dbReference type="KEGG" id="mgm:Mmc1_0912"/>
<keyword evidence="13" id="KW-1185">Reference proteome</keyword>
<dbReference type="PROSITE" id="PS51846">
    <property type="entry name" value="CNNM"/>
    <property type="match status" value="1"/>
</dbReference>
<keyword evidence="5 7" id="KW-0129">CBS domain</keyword>
<dbReference type="RefSeq" id="WP_011712588.1">
    <property type="nucleotide sequence ID" value="NC_008576.1"/>
</dbReference>
<dbReference type="STRING" id="156889.Mmc1_0912"/>
<protein>
    <recommendedName>
        <fullName evidence="14">CBS domain containing protein</fullName>
    </recommendedName>
</protein>
<dbReference type="InterPro" id="IPR044751">
    <property type="entry name" value="Ion_transp-like_CBS"/>
</dbReference>
<gene>
    <name evidence="12" type="ordered locus">Mmc1_0912</name>
</gene>
<dbReference type="SMART" id="SM00116">
    <property type="entry name" value="CBS"/>
    <property type="match status" value="2"/>
</dbReference>
<evidence type="ECO:0000313" key="12">
    <source>
        <dbReference type="EMBL" id="ABK43431.1"/>
    </source>
</evidence>
<dbReference type="InterPro" id="IPR046342">
    <property type="entry name" value="CBS_dom_sf"/>
</dbReference>
<dbReference type="GO" id="GO:0050660">
    <property type="term" value="F:flavin adenine dinucleotide binding"/>
    <property type="evidence" value="ECO:0007669"/>
    <property type="project" value="InterPro"/>
</dbReference>
<evidence type="ECO:0008006" key="14">
    <source>
        <dbReference type="Google" id="ProtNLM"/>
    </source>
</evidence>
<dbReference type="InterPro" id="IPR000644">
    <property type="entry name" value="CBS_dom"/>
</dbReference>
<keyword evidence="3" id="KW-0677">Repeat</keyword>
<dbReference type="SUPFAM" id="SSF56176">
    <property type="entry name" value="FAD-binding/transporter-associated domain-like"/>
    <property type="match status" value="1"/>
</dbReference>
<sequence>MESWLILLLMALFLLMEGFFSGSEIGVVNADKLKLRHQAAKGCRGSRLALDMLEKPEWLLATTLVGTNIAIVSNTTLATLLATQWLGEGKGWVAILFVAPLIWIVGEIVPKSIFQEHADTITPRVIFVLKGASVLFYPVLLIFTLFTRLITLVVGRGKARNPYTLREELDLMLQMPNHEDGDVQQEERTMIRRMFTFSELRARDIMVPLIQVVSTTRTATCGEALALCAQHGHTRLPVYAGRVDNLVGHVSGLDLLGQPKQSPISPFIKPVPYVPMSKPVEDLLVEFRKSGEHVAVVVGEFGGSQGIMTLEDILERVVGDIEDEYDTKEQSPRWVQKINPTTYVVSAGMDVVALKERIGVELPEGSYKTLGGFMLEHLEDIPKVGQSLNYHKMTFTVEKATRKMIQEVKITF</sequence>
<dbReference type="PANTHER" id="PTHR22777">
    <property type="entry name" value="HEMOLYSIN-RELATED"/>
    <property type="match status" value="1"/>
</dbReference>
<dbReference type="Pfam" id="PF00571">
    <property type="entry name" value="CBS"/>
    <property type="match status" value="2"/>
</dbReference>
<dbReference type="Pfam" id="PF03471">
    <property type="entry name" value="CorC_HlyC"/>
    <property type="match status" value="1"/>
</dbReference>
<dbReference type="SMART" id="SM01091">
    <property type="entry name" value="CorC_HlyC"/>
    <property type="match status" value="1"/>
</dbReference>
<dbReference type="GO" id="GO:0005886">
    <property type="term" value="C:plasma membrane"/>
    <property type="evidence" value="ECO:0007669"/>
    <property type="project" value="TreeGrafter"/>
</dbReference>
<dbReference type="Gene3D" id="3.30.465.10">
    <property type="match status" value="1"/>
</dbReference>
<dbReference type="SUPFAM" id="SSF54631">
    <property type="entry name" value="CBS-domain pair"/>
    <property type="match status" value="1"/>
</dbReference>
<evidence type="ECO:0000259" key="10">
    <source>
        <dbReference type="PROSITE" id="PS51371"/>
    </source>
</evidence>
<evidence type="ECO:0000256" key="9">
    <source>
        <dbReference type="SAM" id="Phobius"/>
    </source>
</evidence>
<organism evidence="12 13">
    <name type="scientific">Magnetococcus marinus (strain ATCC BAA-1437 / JCM 17883 / MC-1)</name>
    <dbReference type="NCBI Taxonomy" id="156889"/>
    <lineage>
        <taxon>Bacteria</taxon>
        <taxon>Pseudomonadati</taxon>
        <taxon>Pseudomonadota</taxon>
        <taxon>Magnetococcia</taxon>
        <taxon>Magnetococcales</taxon>
        <taxon>Magnetococcaceae</taxon>
        <taxon>Magnetococcus</taxon>
    </lineage>
</organism>
<feature type="transmembrane region" description="Helical" evidence="9">
    <location>
        <begin position="93"/>
        <end position="114"/>
    </location>
</feature>
<feature type="transmembrane region" description="Helical" evidence="9">
    <location>
        <begin position="134"/>
        <end position="155"/>
    </location>
</feature>
<evidence type="ECO:0000256" key="4">
    <source>
        <dbReference type="ARBA" id="ARBA00022989"/>
    </source>
</evidence>
<evidence type="ECO:0000256" key="3">
    <source>
        <dbReference type="ARBA" id="ARBA00022737"/>
    </source>
</evidence>
<keyword evidence="2 8" id="KW-0812">Transmembrane</keyword>
<evidence type="ECO:0000256" key="6">
    <source>
        <dbReference type="ARBA" id="ARBA00023136"/>
    </source>
</evidence>